<dbReference type="OrthoDB" id="8481083at2"/>
<dbReference type="Proteomes" id="UP000293036">
    <property type="component" value="Unassembled WGS sequence"/>
</dbReference>
<feature type="domain" description="Bacterial SCP orthologue" evidence="1">
    <location>
        <begin position="28"/>
        <end position="111"/>
    </location>
</feature>
<reference evidence="2 3" key="1">
    <citation type="submission" date="2019-02" db="EMBL/GenBank/DDBJ databases">
        <title>Arcanobacterium bovis sp. nov., isolated from the milk of a cow with mastitis.</title>
        <authorList>
            <person name="Sammra O."/>
            <person name="Foster G."/>
            <person name="Hassan A."/>
            <person name="Alssahen M."/>
            <person name="Laemmler C."/>
            <person name="Borowiak M."/>
            <person name="Malorny B."/>
            <person name="Abdulmawjood A."/>
        </authorList>
    </citation>
    <scope>NUCLEOTIDE SEQUENCE [LARGE SCALE GENOMIC DNA]</scope>
    <source>
        <strain evidence="2 3">C605018/01/1</strain>
    </source>
</reference>
<protein>
    <recommendedName>
        <fullName evidence="1">Bacterial SCP orthologue domain-containing protein</fullName>
    </recommendedName>
</protein>
<keyword evidence="3" id="KW-1185">Reference proteome</keyword>
<dbReference type="AlphaFoldDB" id="A0A4Q9V016"/>
<name>A0A4Q9V016_9ACTO</name>
<evidence type="ECO:0000313" key="2">
    <source>
        <dbReference type="EMBL" id="TBW21610.1"/>
    </source>
</evidence>
<gene>
    <name evidence="2" type="ORF">EZJ44_05700</name>
</gene>
<organism evidence="2 3">
    <name type="scientific">Arcanobacterium bovis</name>
    <dbReference type="NCBI Taxonomy" id="2529275"/>
    <lineage>
        <taxon>Bacteria</taxon>
        <taxon>Bacillati</taxon>
        <taxon>Actinomycetota</taxon>
        <taxon>Actinomycetes</taxon>
        <taxon>Actinomycetales</taxon>
        <taxon>Actinomycetaceae</taxon>
        <taxon>Arcanobacterium</taxon>
    </lineage>
</organism>
<evidence type="ECO:0000313" key="3">
    <source>
        <dbReference type="Proteomes" id="UP000293036"/>
    </source>
</evidence>
<dbReference type="InterPro" id="IPR041629">
    <property type="entry name" value="SCP_3"/>
</dbReference>
<accession>A0A4Q9V016</accession>
<dbReference type="Gene3D" id="3.30.1050.40">
    <property type="match status" value="1"/>
</dbReference>
<dbReference type="EMBL" id="SJDT01000004">
    <property type="protein sequence ID" value="TBW21610.1"/>
    <property type="molecule type" value="Genomic_DNA"/>
</dbReference>
<proteinExistence type="predicted"/>
<comment type="caution">
    <text evidence="2">The sequence shown here is derived from an EMBL/GenBank/DDBJ whole genome shotgun (WGS) entry which is preliminary data.</text>
</comment>
<evidence type="ECO:0000259" key="1">
    <source>
        <dbReference type="Pfam" id="PF17844"/>
    </source>
</evidence>
<dbReference type="Pfam" id="PF17844">
    <property type="entry name" value="SCP_3"/>
    <property type="match status" value="1"/>
</dbReference>
<sequence>MDIACGQAALRTYVEAYGSGEAVDLSCVRDAVRYTLEEFAERFPGKSVEIRVPWIGAVQAIPGPAHKRGTPPNVVEMDGVTWLNLVLTGETGGGRVQYSGIRADLSEYFPLSHVLGI</sequence>